<keyword evidence="1" id="KW-0805">Transcription regulation</keyword>
<dbReference type="PROSITE" id="PS51077">
    <property type="entry name" value="HTH_ICLR"/>
    <property type="match status" value="1"/>
</dbReference>
<dbReference type="PANTHER" id="PTHR30136:SF7">
    <property type="entry name" value="HTH-TYPE TRANSCRIPTIONAL REGULATOR KDGR-RELATED"/>
    <property type="match status" value="1"/>
</dbReference>
<dbReference type="Pfam" id="PF09339">
    <property type="entry name" value="HTH_IclR"/>
    <property type="match status" value="1"/>
</dbReference>
<evidence type="ECO:0000256" key="1">
    <source>
        <dbReference type="ARBA" id="ARBA00023015"/>
    </source>
</evidence>
<dbReference type="InterPro" id="IPR005471">
    <property type="entry name" value="Tscrpt_reg_IclR_N"/>
</dbReference>
<organism evidence="6 7">
    <name type="scientific">Candidatus Fimisoma avicola</name>
    <dbReference type="NCBI Taxonomy" id="2840826"/>
    <lineage>
        <taxon>Bacteria</taxon>
        <taxon>Bacillati</taxon>
        <taxon>Bacillota</taxon>
        <taxon>Clostridia</taxon>
        <taxon>Eubacteriales</taxon>
        <taxon>Candidatus Fimisoma</taxon>
    </lineage>
</organism>
<dbReference type="Proteomes" id="UP000824091">
    <property type="component" value="Unassembled WGS sequence"/>
</dbReference>
<dbReference type="Gene3D" id="3.30.450.40">
    <property type="match status" value="1"/>
</dbReference>
<dbReference type="InterPro" id="IPR036390">
    <property type="entry name" value="WH_DNA-bd_sf"/>
</dbReference>
<keyword evidence="3" id="KW-0804">Transcription</keyword>
<dbReference type="SUPFAM" id="SSF46785">
    <property type="entry name" value="Winged helix' DNA-binding domain"/>
    <property type="match status" value="1"/>
</dbReference>
<proteinExistence type="predicted"/>
<dbReference type="PROSITE" id="PS51078">
    <property type="entry name" value="ICLR_ED"/>
    <property type="match status" value="1"/>
</dbReference>
<dbReference type="InterPro" id="IPR029016">
    <property type="entry name" value="GAF-like_dom_sf"/>
</dbReference>
<dbReference type="InterPro" id="IPR036388">
    <property type="entry name" value="WH-like_DNA-bd_sf"/>
</dbReference>
<dbReference type="GO" id="GO:0003677">
    <property type="term" value="F:DNA binding"/>
    <property type="evidence" value="ECO:0007669"/>
    <property type="project" value="UniProtKB-KW"/>
</dbReference>
<evidence type="ECO:0000313" key="7">
    <source>
        <dbReference type="Proteomes" id="UP000824091"/>
    </source>
</evidence>
<dbReference type="EMBL" id="DVMO01000114">
    <property type="protein sequence ID" value="HIU28256.1"/>
    <property type="molecule type" value="Genomic_DNA"/>
</dbReference>
<protein>
    <submittedName>
        <fullName evidence="6">IclR family transcriptional regulator</fullName>
    </submittedName>
</protein>
<dbReference type="GO" id="GO:0045892">
    <property type="term" value="P:negative regulation of DNA-templated transcription"/>
    <property type="evidence" value="ECO:0007669"/>
    <property type="project" value="TreeGrafter"/>
</dbReference>
<feature type="domain" description="HTH iclR-type" evidence="4">
    <location>
        <begin position="7"/>
        <end position="68"/>
    </location>
</feature>
<reference evidence="6" key="2">
    <citation type="journal article" date="2021" name="PeerJ">
        <title>Extensive microbial diversity within the chicken gut microbiome revealed by metagenomics and culture.</title>
        <authorList>
            <person name="Gilroy R."/>
            <person name="Ravi A."/>
            <person name="Getino M."/>
            <person name="Pursley I."/>
            <person name="Horton D.L."/>
            <person name="Alikhan N.F."/>
            <person name="Baker D."/>
            <person name="Gharbi K."/>
            <person name="Hall N."/>
            <person name="Watson M."/>
            <person name="Adriaenssens E.M."/>
            <person name="Foster-Nyarko E."/>
            <person name="Jarju S."/>
            <person name="Secka A."/>
            <person name="Antonio M."/>
            <person name="Oren A."/>
            <person name="Chaudhuri R.R."/>
            <person name="La Ragione R."/>
            <person name="Hildebrand F."/>
            <person name="Pallen M.J."/>
        </authorList>
    </citation>
    <scope>NUCLEOTIDE SEQUENCE</scope>
    <source>
        <strain evidence="6">11300</strain>
    </source>
</reference>
<dbReference type="AlphaFoldDB" id="A0A9D1I4Y9"/>
<evidence type="ECO:0000313" key="6">
    <source>
        <dbReference type="EMBL" id="HIU28256.1"/>
    </source>
</evidence>
<name>A0A9D1I4Y9_9FIRM</name>
<dbReference type="InterPro" id="IPR014757">
    <property type="entry name" value="Tscrpt_reg_IclR_C"/>
</dbReference>
<dbReference type="InterPro" id="IPR050707">
    <property type="entry name" value="HTH_MetabolicPath_Reg"/>
</dbReference>
<evidence type="ECO:0000256" key="2">
    <source>
        <dbReference type="ARBA" id="ARBA00023125"/>
    </source>
</evidence>
<accession>A0A9D1I4Y9</accession>
<feature type="domain" description="IclR-ED" evidence="5">
    <location>
        <begin position="69"/>
        <end position="255"/>
    </location>
</feature>
<evidence type="ECO:0000256" key="3">
    <source>
        <dbReference type="ARBA" id="ARBA00023163"/>
    </source>
</evidence>
<evidence type="ECO:0000259" key="4">
    <source>
        <dbReference type="PROSITE" id="PS51077"/>
    </source>
</evidence>
<dbReference type="SUPFAM" id="SSF55781">
    <property type="entry name" value="GAF domain-like"/>
    <property type="match status" value="1"/>
</dbReference>
<dbReference type="PANTHER" id="PTHR30136">
    <property type="entry name" value="HELIX-TURN-HELIX TRANSCRIPTIONAL REGULATOR, ICLR FAMILY"/>
    <property type="match status" value="1"/>
</dbReference>
<sequence>MDNKYVLSSLENTLKIIDLMADVKEISIKELSEKMHLANSTVFRILNTLLKYDYVTQNESTAKYSLAFKFVNIADAILQKYDIITITRDCIEELVEKVDENAMMISFTNNQITVIEDYSSHKRNQAVYYYTGCAYPAYASSAGNAFLAYMSEKKLRNYFSSVELTPLTPYTAISEDQVMEKIRTGLDKGYFECDQEINEGVVSFSAPIFGSGSNVESVLTVYGAASEMNRKRALITEHLIAAAAECTEINKQRLL</sequence>
<dbReference type="SMART" id="SM00346">
    <property type="entry name" value="HTH_ICLR"/>
    <property type="match status" value="1"/>
</dbReference>
<dbReference type="Gene3D" id="1.10.10.10">
    <property type="entry name" value="Winged helix-like DNA-binding domain superfamily/Winged helix DNA-binding domain"/>
    <property type="match status" value="1"/>
</dbReference>
<evidence type="ECO:0000259" key="5">
    <source>
        <dbReference type="PROSITE" id="PS51078"/>
    </source>
</evidence>
<dbReference type="GO" id="GO:0003700">
    <property type="term" value="F:DNA-binding transcription factor activity"/>
    <property type="evidence" value="ECO:0007669"/>
    <property type="project" value="TreeGrafter"/>
</dbReference>
<dbReference type="Pfam" id="PF01614">
    <property type="entry name" value="IclR_C"/>
    <property type="match status" value="1"/>
</dbReference>
<gene>
    <name evidence="6" type="ORF">IAD16_07755</name>
</gene>
<comment type="caution">
    <text evidence="6">The sequence shown here is derived from an EMBL/GenBank/DDBJ whole genome shotgun (WGS) entry which is preliminary data.</text>
</comment>
<keyword evidence="2" id="KW-0238">DNA-binding</keyword>
<reference evidence="6" key="1">
    <citation type="submission" date="2020-10" db="EMBL/GenBank/DDBJ databases">
        <authorList>
            <person name="Gilroy R."/>
        </authorList>
    </citation>
    <scope>NUCLEOTIDE SEQUENCE</scope>
    <source>
        <strain evidence="6">11300</strain>
    </source>
</reference>